<dbReference type="EMBL" id="CP097503">
    <property type="protein sequence ID" value="URD82874.1"/>
    <property type="molecule type" value="Genomic_DNA"/>
</dbReference>
<protein>
    <submittedName>
        <fullName evidence="8">PPR repeat</fullName>
    </submittedName>
</protein>
<dbReference type="PANTHER" id="PTHR33981:SF3">
    <property type="entry name" value="EXPRESSED PROTEIN"/>
    <property type="match status" value="1"/>
</dbReference>
<dbReference type="InterPro" id="IPR032867">
    <property type="entry name" value="DYW_dom"/>
</dbReference>
<dbReference type="PRINTS" id="PR00081">
    <property type="entry name" value="GDHRDH"/>
</dbReference>
<dbReference type="InterPro" id="IPR036291">
    <property type="entry name" value="NAD(P)-bd_dom_sf"/>
</dbReference>
<dbReference type="InterPro" id="IPR002885">
    <property type="entry name" value="PPR_rpt"/>
</dbReference>
<evidence type="ECO:0000313" key="8">
    <source>
        <dbReference type="EMBL" id="URD82874.1"/>
    </source>
</evidence>
<feature type="domain" description="Hsps-like putative alpha-crystallin-like" evidence="6">
    <location>
        <begin position="386"/>
        <end position="494"/>
    </location>
</feature>
<dbReference type="InterPro" id="IPR008978">
    <property type="entry name" value="HSP20-like_chaperone"/>
</dbReference>
<dbReference type="InterPro" id="IPR046849">
    <property type="entry name" value="E2_motif"/>
</dbReference>
<dbReference type="Gene3D" id="3.40.50.720">
    <property type="entry name" value="NAD(P)-binding Rossmann-like Domain"/>
    <property type="match status" value="1"/>
</dbReference>
<evidence type="ECO:0000256" key="4">
    <source>
        <dbReference type="SAM" id="MobiDB-lite"/>
    </source>
</evidence>
<sequence length="1510" mass="168126">MGESLLTALSMDHHHHHPSTLLSMDPSGVSQPSLAAASAHDDYNHELLGQQRPQITLSGPPDINLPLGGDRSPPQHLWNPVSCDMLDVRLGTQVYDADTPLNLPKVGIIPAGGRKCAKRGDSIWGAWFFFNFYFKPVLSEKFKGKIIRDANGFSGFDKADLCPDVFLVQHDMENMYMWVFKERPENALGKMQLRSYMNGHSRLGEPQFPFSVDKGFARSHRMQRKQYRGLSNPQCVHGIEVVWSPNLSMVSEADCKKWVDLTGRDLNFSIPREASDFGSWRNLPSTDFELERPSPPLKNISHLNSRKLLNGTGLNLSSQPSNHAGGDCMDLSPKCSKRRKDFFPHGTDEDCCLSNNSYCQDMEIYPVEPSWVNEFTGVMRHACGPVTAAKTIYEDEEGYLIMVSLPFSDQQKVKVSWKNNLTHGIVKISCVSTARMPYIKRHDRTFKLTDPCPEHCPPGEFVREIPLATRIPEDANLEAYYDETGTVLEIMIPKHRVGSEEHEVHVCMRPPLLGSNELLLAFMGIFSLVTGLPGPSGFGSSSTAEQVTEGVDASNLTVIITGGASGIGAETARVFALRGAHVIIAARNMEAATDAKQLILKTIPSARVDLLELDLSSLKSVRAFSDKFLSMDLPLNVLINNAGVMFCPHQLSEDGTEMQFATNHIGHFQLTNLLLEKMKSTARKTGIEGRIVNLSSVAHIYTYEDGIRFAELDEKYGYSGKKAYGQSKLANILHANELSRRLQEEGANVTVNSVHPGLIMTNLMRHTLFLMRMLKMVTYILWKNVPQGAATTCYVALHPSVKGVTGKYFVDCNEAKPSALAGDETLARRLWDFSEKLAVEIERGEEARVRDTNHNYRRRRPALALLPRRDPTTLLLRCAGDLTMRQLLQLHAHLITSPPPPDAVDPNVVAVKLICAAAARSNPRHAALVFSALSAPNLIAWNSLLRALALHHLHPVALRHFRRILAAGSPLPDEFTFTSVLKACAGLLSRSDGEMAHALVLTRGFDSNLFVRNSLIDMYFKFGRPEDARRLFDEMITKDVVSWNTLVSGYCSCGDIAMARKVFDRMPERSTVSWSAMIAGHARSGNLGAAREVFDQATEKSVGCWNAMISAYAQNEKFSEAIALFRRMLQIRMVQPNEVTLVSVLSACAHLGALDLGRWIDGFIKRRAMGLSLFLGNALSDMYAKCGCVAEARSVFNKMAERDVVSWSIIITASAMHGHAEEAISGFHRMLESGVKPNDITFMGILSACTHAGLVDAGLCYFDMMTEEFEIVPKVEHYGCVVDLLSRAGRLDEAEDLINSMQVAPNVIVWGALLGGCRIYKDINRGERVVRHILELDPGHSGGNVYLANMYVSMGRLEDAAKFRLMMREKRVVKTPGCSWIEVDNMVHEFFMGDRSHPQSEKIYSMISTLSLRMKLAGYVPNTSLVSQSIDEEEKENVLSMHSEKLAVAFGLISTKDGTTIRVVKNLRVCNDCHEAMKVISRIASREIVLRDRSRFHHFKEGQCSFKDYW</sequence>
<dbReference type="OrthoDB" id="185373at2759"/>
<dbReference type="InterPro" id="IPR011990">
    <property type="entry name" value="TPR-like_helical_dom_sf"/>
</dbReference>
<dbReference type="Pfam" id="PF14432">
    <property type="entry name" value="DYW_deaminase"/>
    <property type="match status" value="1"/>
</dbReference>
<dbReference type="Gene3D" id="2.60.40.790">
    <property type="match status" value="1"/>
</dbReference>
<dbReference type="Pfam" id="PF20430">
    <property type="entry name" value="Eplus_motif"/>
    <property type="match status" value="1"/>
</dbReference>
<gene>
    <name evidence="8" type="ORF">MUK42_05220</name>
</gene>
<keyword evidence="2" id="KW-0677">Repeat</keyword>
<dbReference type="FunFam" id="1.25.40.10:FF:000690">
    <property type="entry name" value="Pentatricopeptide repeat-containing protein"/>
    <property type="match status" value="1"/>
</dbReference>
<evidence type="ECO:0000259" key="7">
    <source>
        <dbReference type="Pfam" id="PF26145"/>
    </source>
</evidence>
<dbReference type="PROSITE" id="PS51375">
    <property type="entry name" value="PPR"/>
    <property type="match status" value="4"/>
</dbReference>
<feature type="repeat" description="PPR" evidence="3">
    <location>
        <begin position="1008"/>
        <end position="1038"/>
    </location>
</feature>
<dbReference type="SUPFAM" id="SSF51735">
    <property type="entry name" value="NAD(P)-binding Rossmann-fold domains"/>
    <property type="match status" value="1"/>
</dbReference>
<dbReference type="SUPFAM" id="SSF48452">
    <property type="entry name" value="TPR-like"/>
    <property type="match status" value="1"/>
</dbReference>
<evidence type="ECO:0000256" key="2">
    <source>
        <dbReference type="ARBA" id="ARBA00022737"/>
    </source>
</evidence>
<dbReference type="CDD" id="cd05327">
    <property type="entry name" value="retinol-DH_like_SDR_c_like"/>
    <property type="match status" value="1"/>
</dbReference>
<evidence type="ECO:0000256" key="1">
    <source>
        <dbReference type="ARBA" id="ARBA00006643"/>
    </source>
</evidence>
<dbReference type="GO" id="GO:0003729">
    <property type="term" value="F:mRNA binding"/>
    <property type="evidence" value="ECO:0007669"/>
    <property type="project" value="UniProtKB-ARBA"/>
</dbReference>
<organism evidence="8 9">
    <name type="scientific">Musa troglodytarum</name>
    <name type="common">fe'i banana</name>
    <dbReference type="NCBI Taxonomy" id="320322"/>
    <lineage>
        <taxon>Eukaryota</taxon>
        <taxon>Viridiplantae</taxon>
        <taxon>Streptophyta</taxon>
        <taxon>Embryophyta</taxon>
        <taxon>Tracheophyta</taxon>
        <taxon>Spermatophyta</taxon>
        <taxon>Magnoliopsida</taxon>
        <taxon>Liliopsida</taxon>
        <taxon>Zingiberales</taxon>
        <taxon>Musaceae</taxon>
        <taxon>Musa</taxon>
    </lineage>
</organism>
<dbReference type="Pfam" id="PF00106">
    <property type="entry name" value="adh_short"/>
    <property type="match status" value="1"/>
</dbReference>
<proteinExistence type="inferred from homology"/>
<feature type="domain" description="DUF8041" evidence="7">
    <location>
        <begin position="115"/>
        <end position="281"/>
    </location>
</feature>
<feature type="repeat" description="PPR" evidence="3">
    <location>
        <begin position="1039"/>
        <end position="1073"/>
    </location>
</feature>
<feature type="repeat" description="PPR" evidence="3">
    <location>
        <begin position="1101"/>
        <end position="1135"/>
    </location>
</feature>
<reference evidence="8" key="1">
    <citation type="submission" date="2022-05" db="EMBL/GenBank/DDBJ databases">
        <title>The Musa troglodytarum L. genome provides insights into the mechanism of non-climacteric behaviour and enrichment of carotenoids.</title>
        <authorList>
            <person name="Wang J."/>
        </authorList>
    </citation>
    <scope>NUCLEOTIDE SEQUENCE</scope>
    <source>
        <tissue evidence="8">Leaf</tissue>
    </source>
</reference>
<keyword evidence="9" id="KW-1185">Reference proteome</keyword>
<dbReference type="InterPro" id="IPR002347">
    <property type="entry name" value="SDR_fam"/>
</dbReference>
<comment type="similarity">
    <text evidence="1">Belongs to the PPR family. PCMP-H subfamily.</text>
</comment>
<dbReference type="Pfam" id="PF13041">
    <property type="entry name" value="PPR_2"/>
    <property type="match status" value="2"/>
</dbReference>
<name>A0A9E7JJB8_9LILI</name>
<dbReference type="InterPro" id="IPR058937">
    <property type="entry name" value="ACL_Hsps-like_put"/>
</dbReference>
<dbReference type="Pfam" id="PF26145">
    <property type="entry name" value="DUF8041"/>
    <property type="match status" value="1"/>
</dbReference>
<dbReference type="InterPro" id="IPR058354">
    <property type="entry name" value="DUF8041"/>
</dbReference>
<dbReference type="Proteomes" id="UP001055439">
    <property type="component" value="Chromosome 10"/>
</dbReference>
<feature type="region of interest" description="Disordered" evidence="4">
    <location>
        <begin position="1"/>
        <end position="36"/>
    </location>
</feature>
<evidence type="ECO:0000259" key="6">
    <source>
        <dbReference type="Pfam" id="PF26144"/>
    </source>
</evidence>
<dbReference type="Gene3D" id="1.25.40.10">
    <property type="entry name" value="Tetratricopeptide repeat domain"/>
    <property type="match status" value="3"/>
</dbReference>
<dbReference type="GO" id="GO:0008270">
    <property type="term" value="F:zinc ion binding"/>
    <property type="evidence" value="ECO:0007669"/>
    <property type="project" value="InterPro"/>
</dbReference>
<dbReference type="Pfam" id="PF26144">
    <property type="entry name" value="ACL_Hsps-like"/>
    <property type="match status" value="1"/>
</dbReference>
<accession>A0A9E7JJB8</accession>
<dbReference type="Pfam" id="PF01535">
    <property type="entry name" value="PPR"/>
    <property type="match status" value="2"/>
</dbReference>
<evidence type="ECO:0000256" key="3">
    <source>
        <dbReference type="PROSITE-ProRule" id="PRU00708"/>
    </source>
</evidence>
<feature type="repeat" description="PPR" evidence="3">
    <location>
        <begin position="1203"/>
        <end position="1237"/>
    </location>
</feature>
<evidence type="ECO:0000259" key="5">
    <source>
        <dbReference type="Pfam" id="PF14432"/>
    </source>
</evidence>
<dbReference type="CDD" id="cd06464">
    <property type="entry name" value="ACD_sHsps-like"/>
    <property type="match status" value="1"/>
</dbReference>
<dbReference type="NCBIfam" id="TIGR00756">
    <property type="entry name" value="PPR"/>
    <property type="match status" value="5"/>
</dbReference>
<dbReference type="Pfam" id="PF12854">
    <property type="entry name" value="PPR_1"/>
    <property type="match status" value="1"/>
</dbReference>
<dbReference type="PANTHER" id="PTHR33981">
    <property type="entry name" value="EXPRESSED PROTEIN"/>
    <property type="match status" value="1"/>
</dbReference>
<evidence type="ECO:0000313" key="9">
    <source>
        <dbReference type="Proteomes" id="UP001055439"/>
    </source>
</evidence>
<dbReference type="InterPro" id="IPR046848">
    <property type="entry name" value="E_motif"/>
</dbReference>
<feature type="domain" description="DYW" evidence="5">
    <location>
        <begin position="1418"/>
        <end position="1510"/>
    </location>
</feature>
<dbReference type="FunFam" id="1.25.40.10:FF:000333">
    <property type="entry name" value="Pentatricopeptide repeat-containing protein"/>
    <property type="match status" value="1"/>
</dbReference>
<dbReference type="Pfam" id="PF20431">
    <property type="entry name" value="E_motif"/>
    <property type="match status" value="1"/>
</dbReference>